<dbReference type="InterPro" id="IPR036291">
    <property type="entry name" value="NAD(P)-bd_dom_sf"/>
</dbReference>
<evidence type="ECO:0000313" key="2">
    <source>
        <dbReference type="EMBL" id="MFM1723639.1"/>
    </source>
</evidence>
<proteinExistence type="predicted"/>
<feature type="compositionally biased region" description="Polar residues" evidence="1">
    <location>
        <begin position="126"/>
        <end position="142"/>
    </location>
</feature>
<dbReference type="Gene3D" id="3.40.50.720">
    <property type="entry name" value="NAD(P)-binding Rossmann-like Domain"/>
    <property type="match status" value="1"/>
</dbReference>
<dbReference type="CDD" id="cd05233">
    <property type="entry name" value="SDR_c"/>
    <property type="match status" value="1"/>
</dbReference>
<feature type="region of interest" description="Disordered" evidence="1">
    <location>
        <begin position="126"/>
        <end position="146"/>
    </location>
</feature>
<gene>
    <name evidence="2" type="ORF">ABEU20_002210</name>
</gene>
<accession>A0ABW9FDN3</accession>
<dbReference type="SUPFAM" id="SSF51735">
    <property type="entry name" value="NAD(P)-binding Rossmann-fold domains"/>
    <property type="match status" value="1"/>
</dbReference>
<protein>
    <submittedName>
        <fullName evidence="2">SDR family oxidoreductase</fullName>
        <ecNumber evidence="2">1.-.-.-</ecNumber>
    </submittedName>
</protein>
<keyword evidence="3" id="KW-1185">Reference proteome</keyword>
<dbReference type="RefSeq" id="WP_420164565.1">
    <property type="nucleotide sequence ID" value="NZ_JBDLNV010000003.1"/>
</dbReference>
<dbReference type="GO" id="GO:0016491">
    <property type="term" value="F:oxidoreductase activity"/>
    <property type="evidence" value="ECO:0007669"/>
    <property type="project" value="UniProtKB-KW"/>
</dbReference>
<keyword evidence="2" id="KW-0560">Oxidoreductase</keyword>
<dbReference type="InterPro" id="IPR002347">
    <property type="entry name" value="SDR_fam"/>
</dbReference>
<comment type="caution">
    <text evidence="2">The sequence shown here is derived from an EMBL/GenBank/DDBJ whole genome shotgun (WGS) entry which is preliminary data.</text>
</comment>
<evidence type="ECO:0000256" key="1">
    <source>
        <dbReference type="SAM" id="MobiDB-lite"/>
    </source>
</evidence>
<sequence length="219" mass="22850">MGVPGSAADADVAQGLLSAGLAEFSDVTALICCAGVAEPPGSSILDIAFDDWADLIDAHLTSTFRACRVAAPHFVARGGGAIVTTSSYAYLGCYGGSGPDYRAQIEMLHRRGLLSDAMYHGSLPRPNTSHACTPTSSPNCRRTSPDEYSRARVASSASSRIPTRGCWRGEITGPRSLGKLTRSRISCAGDSRSCARVIALSGSGVTGKMLVFQRFCLAG</sequence>
<reference evidence="2 3" key="1">
    <citation type="submission" date="2023-11" db="EMBL/GenBank/DDBJ databases">
        <authorList>
            <person name="Val-Calvo J."/>
            <person name="Scortti M."/>
            <person name="Vazquez-Boland J."/>
        </authorList>
    </citation>
    <scope>NUCLEOTIDE SEQUENCE [LARGE SCALE GENOMIC DNA]</scope>
    <source>
        <strain evidence="2 3">PAM 2766</strain>
    </source>
</reference>
<dbReference type="Proteomes" id="UP001629745">
    <property type="component" value="Unassembled WGS sequence"/>
</dbReference>
<evidence type="ECO:0000313" key="3">
    <source>
        <dbReference type="Proteomes" id="UP001629745"/>
    </source>
</evidence>
<name>A0ABW9FDN3_9NOCA</name>
<dbReference type="Pfam" id="PF00106">
    <property type="entry name" value="adh_short"/>
    <property type="match status" value="1"/>
</dbReference>
<dbReference type="EMBL" id="JBDLNV010000003">
    <property type="protein sequence ID" value="MFM1723639.1"/>
    <property type="molecule type" value="Genomic_DNA"/>
</dbReference>
<organism evidence="2 3">
    <name type="scientific">Rhodococcus parequi</name>
    <dbReference type="NCBI Taxonomy" id="3137122"/>
    <lineage>
        <taxon>Bacteria</taxon>
        <taxon>Bacillati</taxon>
        <taxon>Actinomycetota</taxon>
        <taxon>Actinomycetes</taxon>
        <taxon>Mycobacteriales</taxon>
        <taxon>Nocardiaceae</taxon>
        <taxon>Rhodococcus</taxon>
    </lineage>
</organism>
<dbReference type="EC" id="1.-.-.-" evidence="2"/>